<accession>A0A9P1J332</accession>
<dbReference type="AlphaFoldDB" id="A0A9P1J332"/>
<name>A0A9P1J332_9PELO</name>
<protein>
    <submittedName>
        <fullName evidence="1">Uncharacterized protein</fullName>
    </submittedName>
</protein>
<organism evidence="1 2">
    <name type="scientific">Caenorhabditis angaria</name>
    <dbReference type="NCBI Taxonomy" id="860376"/>
    <lineage>
        <taxon>Eukaryota</taxon>
        <taxon>Metazoa</taxon>
        <taxon>Ecdysozoa</taxon>
        <taxon>Nematoda</taxon>
        <taxon>Chromadorea</taxon>
        <taxon>Rhabditida</taxon>
        <taxon>Rhabditina</taxon>
        <taxon>Rhabditomorpha</taxon>
        <taxon>Rhabditoidea</taxon>
        <taxon>Rhabditidae</taxon>
        <taxon>Peloderinae</taxon>
        <taxon>Caenorhabditis</taxon>
    </lineage>
</organism>
<sequence>MLIFEDENGVWDILLITNKHYRCNNNKNQRFEDVAVRSIMFCINSHNRTLEKLWIIKHQTGILALISKIGFEMVQEMKSNIIMISVIGLSDEDIVGILTEWIKKDNYENLSAIAFILEESDNQKPSRFEKLNDALGTTIFQEFFQNIRAWFAKCLSESWFSGYLLSPFETKYFIFK</sequence>
<proteinExistence type="predicted"/>
<reference evidence="1" key="1">
    <citation type="submission" date="2022-11" db="EMBL/GenBank/DDBJ databases">
        <authorList>
            <person name="Kikuchi T."/>
        </authorList>
    </citation>
    <scope>NUCLEOTIDE SEQUENCE</scope>
    <source>
        <strain evidence="1">PS1010</strain>
    </source>
</reference>
<comment type="caution">
    <text evidence="1">The sequence shown here is derived from an EMBL/GenBank/DDBJ whole genome shotgun (WGS) entry which is preliminary data.</text>
</comment>
<dbReference type="Proteomes" id="UP001152747">
    <property type="component" value="Unassembled WGS sequence"/>
</dbReference>
<evidence type="ECO:0000313" key="2">
    <source>
        <dbReference type="Proteomes" id="UP001152747"/>
    </source>
</evidence>
<evidence type="ECO:0000313" key="1">
    <source>
        <dbReference type="EMBL" id="CAI5455797.1"/>
    </source>
</evidence>
<keyword evidence="2" id="KW-1185">Reference proteome</keyword>
<gene>
    <name evidence="1" type="ORF">CAMP_LOCUS18434</name>
</gene>
<dbReference type="EMBL" id="CANHGI010000006">
    <property type="protein sequence ID" value="CAI5455797.1"/>
    <property type="molecule type" value="Genomic_DNA"/>
</dbReference>